<evidence type="ECO:0000313" key="2">
    <source>
        <dbReference type="Proteomes" id="UP000297070"/>
    </source>
</evidence>
<protein>
    <submittedName>
        <fullName evidence="1">Uncharacterized protein</fullName>
    </submittedName>
</protein>
<dbReference type="KEGG" id="vg:55012869"/>
<evidence type="ECO:0000313" key="1">
    <source>
        <dbReference type="EMBL" id="QBZ72652.1"/>
    </source>
</evidence>
<keyword evidence="2" id="KW-1185">Reference proteome</keyword>
<gene>
    <name evidence="1" type="primary">33</name>
    <name evidence="1" type="ORF">SEA_GODONK_33</name>
</gene>
<proteinExistence type="predicted"/>
<accession>A0A4D6E3N0</accession>
<dbReference type="RefSeq" id="YP_009821417.1">
    <property type="nucleotide sequence ID" value="NC_048176.1"/>
</dbReference>
<dbReference type="EMBL" id="MK620899">
    <property type="protein sequence ID" value="QBZ72652.1"/>
    <property type="molecule type" value="Genomic_DNA"/>
</dbReference>
<organism evidence="1 2">
    <name type="scientific">Gordonia phage GodonK</name>
    <dbReference type="NCBI Taxonomy" id="2562192"/>
    <lineage>
        <taxon>Viruses</taxon>
        <taxon>Duplodnaviria</taxon>
        <taxon>Heunggongvirae</taxon>
        <taxon>Uroviricota</taxon>
        <taxon>Caudoviricetes</taxon>
        <taxon>Godonkavirus</taxon>
        <taxon>Godonkavirus godonK</taxon>
    </lineage>
</organism>
<name>A0A4D6E3N0_9CAUD</name>
<reference evidence="1 2" key="1">
    <citation type="submission" date="2019-03" db="EMBL/GenBank/DDBJ databases">
        <authorList>
            <person name="Douthitt C."/>
            <person name="D'Elia T."/>
            <person name="Bockoras C."/>
            <person name="Boss C."/>
            <person name="Clemons M."/>
            <person name="Green W."/>
            <person name="Harel H."/>
            <person name="Larralde J."/>
            <person name="Lopez M."/>
            <person name="Magana D."/>
            <person name="Miguel M."/>
            <person name="Muschweck L."/>
            <person name="Olivos K."/>
            <person name="Racette D."/>
            <person name="Reynolds M."/>
            <person name="Ru Y."/>
            <person name="Santana M."/>
            <person name="Simon R."/>
            <person name="Smotrilla K."/>
            <person name="Sufficool B."/>
            <person name="Tamayo B."/>
            <person name="Tirado E."/>
            <person name="Vajanyi M."/>
            <person name="Weger M."/>
            <person name="Wehr A."/>
            <person name="Whitaker K."/>
            <person name="Garlena R.A."/>
            <person name="Russell D.A."/>
            <person name="Pope W.H."/>
            <person name="Jacobs-Sera D."/>
            <person name="Hatfull G.F."/>
        </authorList>
    </citation>
    <scope>NUCLEOTIDE SEQUENCE [LARGE SCALE GENOMIC DNA]</scope>
</reference>
<dbReference type="GeneID" id="55012869"/>
<dbReference type="Proteomes" id="UP000297070">
    <property type="component" value="Segment"/>
</dbReference>
<sequence>MIQVLPLMVSAFHQPNIISVPDPWTVRSYQARCTCGWNGSAGYDSVTKEKAENSWGYHHIREVFKACNGEAEISLYSVGIARQVLGRDL</sequence>